<feature type="compositionally biased region" description="Polar residues" evidence="1">
    <location>
        <begin position="178"/>
        <end position="189"/>
    </location>
</feature>
<dbReference type="EMBL" id="JFBX01000121">
    <property type="protein sequence ID" value="KXH49102.1"/>
    <property type="molecule type" value="Genomic_DNA"/>
</dbReference>
<proteinExistence type="predicted"/>
<sequence length="209" mass="22717">MSVLPPKHNTVWNGTYRHVTLQMKHRSRTIDDAEPGVSGSSRSIRTFPWEAKKALAMLSAANQSNAKKGLRRRAAVGNVRDGEVYCVPLSLAAPPETQIDRNLSPLQFTGPERMYPPLVGTYSEAGSNVVSLAVGWKAGKRDGMAWHGMWKIVPFAGRIVQIDASDSPGSQDRVPDSQARTVEAQTSSKFPAVARDGRDPSIAPAKRAQ</sequence>
<gene>
    <name evidence="2" type="ORF">CSIM01_09233</name>
</gene>
<protein>
    <submittedName>
        <fullName evidence="2">Uncharacterized protein</fullName>
    </submittedName>
</protein>
<evidence type="ECO:0000256" key="1">
    <source>
        <dbReference type="SAM" id="MobiDB-lite"/>
    </source>
</evidence>
<dbReference type="Proteomes" id="UP000070328">
    <property type="component" value="Unassembled WGS sequence"/>
</dbReference>
<evidence type="ECO:0000313" key="2">
    <source>
        <dbReference type="EMBL" id="KXH49102.1"/>
    </source>
</evidence>
<accession>A0A135TM16</accession>
<organism evidence="2 3">
    <name type="scientific">Colletotrichum simmondsii</name>
    <dbReference type="NCBI Taxonomy" id="703756"/>
    <lineage>
        <taxon>Eukaryota</taxon>
        <taxon>Fungi</taxon>
        <taxon>Dikarya</taxon>
        <taxon>Ascomycota</taxon>
        <taxon>Pezizomycotina</taxon>
        <taxon>Sordariomycetes</taxon>
        <taxon>Hypocreomycetidae</taxon>
        <taxon>Glomerellales</taxon>
        <taxon>Glomerellaceae</taxon>
        <taxon>Colletotrichum</taxon>
        <taxon>Colletotrichum acutatum species complex</taxon>
    </lineage>
</organism>
<comment type="caution">
    <text evidence="2">The sequence shown here is derived from an EMBL/GenBank/DDBJ whole genome shotgun (WGS) entry which is preliminary data.</text>
</comment>
<keyword evidence="3" id="KW-1185">Reference proteome</keyword>
<feature type="region of interest" description="Disordered" evidence="1">
    <location>
        <begin position="164"/>
        <end position="209"/>
    </location>
</feature>
<reference evidence="2 3" key="1">
    <citation type="submission" date="2014-02" db="EMBL/GenBank/DDBJ databases">
        <title>The genome sequence of Colletotrichum simmondsii CBS122122.</title>
        <authorList>
            <person name="Baroncelli R."/>
            <person name="Thon M.R."/>
        </authorList>
    </citation>
    <scope>NUCLEOTIDE SEQUENCE [LARGE SCALE GENOMIC DNA]</scope>
    <source>
        <strain evidence="2 3">CBS122122</strain>
    </source>
</reference>
<name>A0A135TM16_9PEZI</name>
<evidence type="ECO:0000313" key="3">
    <source>
        <dbReference type="Proteomes" id="UP000070328"/>
    </source>
</evidence>
<dbReference type="AlphaFoldDB" id="A0A135TM16"/>